<sequence length="120" mass="13647">TYNTETSNPSNLRCLSNGLFKTYYSTQRVKDNIADLEVDSALIYKLRPVSFNSKCKDDDKQRRFIGLVAEEVEAVLPEAADYNEDGEIINYSSPAIITLMLAETQKHEARIKALEERLNN</sequence>
<dbReference type="InterPro" id="IPR030392">
    <property type="entry name" value="S74_ICA"/>
</dbReference>
<accession>X0SYU5</accession>
<feature type="non-terminal residue" evidence="2">
    <location>
        <position position="1"/>
    </location>
</feature>
<reference evidence="2" key="1">
    <citation type="journal article" date="2014" name="Front. Microbiol.">
        <title>High frequency of phylogenetically diverse reductive dehalogenase-homologous genes in deep subseafloor sedimentary metagenomes.</title>
        <authorList>
            <person name="Kawai M."/>
            <person name="Futagami T."/>
            <person name="Toyoda A."/>
            <person name="Takaki Y."/>
            <person name="Nishi S."/>
            <person name="Hori S."/>
            <person name="Arai W."/>
            <person name="Tsubouchi T."/>
            <person name="Morono Y."/>
            <person name="Uchiyama I."/>
            <person name="Ito T."/>
            <person name="Fujiyama A."/>
            <person name="Inagaki F."/>
            <person name="Takami H."/>
        </authorList>
    </citation>
    <scope>NUCLEOTIDE SEQUENCE</scope>
    <source>
        <strain evidence="2">Expedition CK06-06</strain>
    </source>
</reference>
<gene>
    <name evidence="2" type="ORF">S01H1_30666</name>
</gene>
<name>X0SYU5_9ZZZZ</name>
<feature type="domain" description="Peptidase S74" evidence="1">
    <location>
        <begin position="25"/>
        <end position="118"/>
    </location>
</feature>
<dbReference type="Pfam" id="PF13884">
    <property type="entry name" value="Peptidase_S74"/>
    <property type="match status" value="1"/>
</dbReference>
<protein>
    <recommendedName>
        <fullName evidence="1">Peptidase S74 domain-containing protein</fullName>
    </recommendedName>
</protein>
<organism evidence="2">
    <name type="scientific">marine sediment metagenome</name>
    <dbReference type="NCBI Taxonomy" id="412755"/>
    <lineage>
        <taxon>unclassified sequences</taxon>
        <taxon>metagenomes</taxon>
        <taxon>ecological metagenomes</taxon>
    </lineage>
</organism>
<comment type="caution">
    <text evidence="2">The sequence shown here is derived from an EMBL/GenBank/DDBJ whole genome shotgun (WGS) entry which is preliminary data.</text>
</comment>
<dbReference type="PROSITE" id="PS51688">
    <property type="entry name" value="ICA"/>
    <property type="match status" value="1"/>
</dbReference>
<dbReference type="AlphaFoldDB" id="X0SYU5"/>
<evidence type="ECO:0000259" key="1">
    <source>
        <dbReference type="PROSITE" id="PS51688"/>
    </source>
</evidence>
<evidence type="ECO:0000313" key="2">
    <source>
        <dbReference type="EMBL" id="GAF86144.1"/>
    </source>
</evidence>
<dbReference type="EMBL" id="BARS01018883">
    <property type="protein sequence ID" value="GAF86144.1"/>
    <property type="molecule type" value="Genomic_DNA"/>
</dbReference>
<proteinExistence type="predicted"/>